<keyword evidence="14" id="KW-1185">Reference proteome</keyword>
<dbReference type="GO" id="GO:0140114">
    <property type="term" value="P:cellular detoxification of fluoride"/>
    <property type="evidence" value="ECO:0007669"/>
    <property type="project" value="UniProtKB-UniRule"/>
</dbReference>
<dbReference type="GO" id="GO:0005886">
    <property type="term" value="C:plasma membrane"/>
    <property type="evidence" value="ECO:0007669"/>
    <property type="project" value="UniProtKB-SubCell"/>
</dbReference>
<dbReference type="Proteomes" id="UP000325606">
    <property type="component" value="Chromosome"/>
</dbReference>
<dbReference type="InterPro" id="IPR003691">
    <property type="entry name" value="FluC"/>
</dbReference>
<evidence type="ECO:0000256" key="3">
    <source>
        <dbReference type="ARBA" id="ARBA00022519"/>
    </source>
</evidence>
<comment type="subcellular location">
    <subcellularLocation>
        <location evidence="1 12">Cell membrane</location>
        <topology evidence="1 12">Multi-pass membrane protein</topology>
    </subcellularLocation>
</comment>
<dbReference type="KEGG" id="nik:F5I99_09660"/>
<evidence type="ECO:0000256" key="5">
    <source>
        <dbReference type="ARBA" id="ARBA00022989"/>
    </source>
</evidence>
<comment type="activity regulation">
    <text evidence="12">Na(+) is not transported, but it plays an essential structural role and its presence is essential for fluoride channel function.</text>
</comment>
<dbReference type="NCBIfam" id="TIGR00494">
    <property type="entry name" value="crcB"/>
    <property type="match status" value="1"/>
</dbReference>
<dbReference type="EMBL" id="CP044222">
    <property type="protein sequence ID" value="QEW08549.1"/>
    <property type="molecule type" value="Genomic_DNA"/>
</dbReference>
<dbReference type="PANTHER" id="PTHR28259">
    <property type="entry name" value="FLUORIDE EXPORT PROTEIN 1-RELATED"/>
    <property type="match status" value="1"/>
</dbReference>
<keyword evidence="12" id="KW-0813">Transport</keyword>
<keyword evidence="6 12" id="KW-0915">Sodium</keyword>
<accession>A0A5J6LIX0</accession>
<evidence type="ECO:0000256" key="8">
    <source>
        <dbReference type="ARBA" id="ARBA00023136"/>
    </source>
</evidence>
<protein>
    <recommendedName>
        <fullName evidence="12">Fluoride-specific ion channel FluC</fullName>
    </recommendedName>
</protein>
<keyword evidence="7 12" id="KW-0406">Ion transport</keyword>
<evidence type="ECO:0000256" key="4">
    <source>
        <dbReference type="ARBA" id="ARBA00022692"/>
    </source>
</evidence>
<feature type="binding site" evidence="12">
    <location>
        <position position="76"/>
    </location>
    <ligand>
        <name>Na(+)</name>
        <dbReference type="ChEBI" id="CHEBI:29101"/>
        <note>structural</note>
    </ligand>
</feature>
<dbReference type="HAMAP" id="MF_00454">
    <property type="entry name" value="FluC"/>
    <property type="match status" value="1"/>
</dbReference>
<dbReference type="AlphaFoldDB" id="A0A5J6LIX0"/>
<comment type="similarity">
    <text evidence="10 12">Belongs to the fluoride channel Fluc/FEX (TC 1.A.43) family.</text>
</comment>
<evidence type="ECO:0000256" key="6">
    <source>
        <dbReference type="ARBA" id="ARBA00023053"/>
    </source>
</evidence>
<keyword evidence="4 12" id="KW-0812">Transmembrane</keyword>
<keyword evidence="3" id="KW-0997">Cell inner membrane</keyword>
<dbReference type="GO" id="GO:0046872">
    <property type="term" value="F:metal ion binding"/>
    <property type="evidence" value="ECO:0007669"/>
    <property type="project" value="UniProtKB-KW"/>
</dbReference>
<dbReference type="PANTHER" id="PTHR28259:SF1">
    <property type="entry name" value="FLUORIDE EXPORT PROTEIN 1-RELATED"/>
    <property type="match status" value="1"/>
</dbReference>
<keyword evidence="2 12" id="KW-1003">Cell membrane</keyword>
<comment type="function">
    <text evidence="12">Fluoride-specific ion channel. Important for reducing fluoride concentration in the cell, thus reducing its toxicity.</text>
</comment>
<keyword evidence="8 12" id="KW-0472">Membrane</keyword>
<dbReference type="Pfam" id="PF02537">
    <property type="entry name" value="CRCB"/>
    <property type="match status" value="1"/>
</dbReference>
<evidence type="ECO:0000256" key="2">
    <source>
        <dbReference type="ARBA" id="ARBA00022475"/>
    </source>
</evidence>
<evidence type="ECO:0000313" key="13">
    <source>
        <dbReference type="EMBL" id="QEW08549.1"/>
    </source>
</evidence>
<feature type="transmembrane region" description="Helical" evidence="12">
    <location>
        <begin position="94"/>
        <end position="118"/>
    </location>
</feature>
<dbReference type="GO" id="GO:0062054">
    <property type="term" value="F:fluoride channel activity"/>
    <property type="evidence" value="ECO:0007669"/>
    <property type="project" value="UniProtKB-UniRule"/>
</dbReference>
<feature type="binding site" evidence="12">
    <location>
        <position position="73"/>
    </location>
    <ligand>
        <name>Na(+)</name>
        <dbReference type="ChEBI" id="CHEBI:29101"/>
        <note>structural</note>
    </ligand>
</feature>
<feature type="transmembrane region" description="Helical" evidence="12">
    <location>
        <begin position="66"/>
        <end position="88"/>
    </location>
</feature>
<evidence type="ECO:0000256" key="10">
    <source>
        <dbReference type="ARBA" id="ARBA00035120"/>
    </source>
</evidence>
<name>A0A5J6LIX0_9GAMM</name>
<evidence type="ECO:0000256" key="1">
    <source>
        <dbReference type="ARBA" id="ARBA00004651"/>
    </source>
</evidence>
<evidence type="ECO:0000313" key="14">
    <source>
        <dbReference type="Proteomes" id="UP000325606"/>
    </source>
</evidence>
<organism evidence="13 14">
    <name type="scientific">Nitrincola iocasae</name>
    <dbReference type="NCBI Taxonomy" id="2614693"/>
    <lineage>
        <taxon>Bacteria</taxon>
        <taxon>Pseudomonadati</taxon>
        <taxon>Pseudomonadota</taxon>
        <taxon>Gammaproteobacteria</taxon>
        <taxon>Oceanospirillales</taxon>
        <taxon>Oceanospirillaceae</taxon>
        <taxon>Nitrincola</taxon>
    </lineage>
</organism>
<gene>
    <name evidence="12 13" type="primary">crcB</name>
    <name evidence="12" type="synonym">fluC</name>
    <name evidence="13" type="ORF">F5I99_09660</name>
</gene>
<keyword evidence="12" id="KW-0479">Metal-binding</keyword>
<keyword evidence="9 12" id="KW-0407">Ion channel</keyword>
<proteinExistence type="inferred from homology"/>
<sequence length="123" mass="13417">MHMLAVALGGALGASARYWLSSWLNTSDSRLPLGTLSVNLLGSLLMGVVFVLIMEKARLSPEMRPLLMTGLLGGFTTFSTFSLEAVTLLNEGHFSAALIYILLSVILCITALYLGLWFTRLFF</sequence>
<keyword evidence="5 12" id="KW-1133">Transmembrane helix</keyword>
<evidence type="ECO:0000256" key="11">
    <source>
        <dbReference type="ARBA" id="ARBA00035585"/>
    </source>
</evidence>
<evidence type="ECO:0000256" key="12">
    <source>
        <dbReference type="HAMAP-Rule" id="MF_00454"/>
    </source>
</evidence>
<comment type="catalytic activity">
    <reaction evidence="11">
        <text>fluoride(in) = fluoride(out)</text>
        <dbReference type="Rhea" id="RHEA:76159"/>
        <dbReference type="ChEBI" id="CHEBI:17051"/>
    </reaction>
    <physiologicalReaction direction="left-to-right" evidence="11">
        <dbReference type="Rhea" id="RHEA:76160"/>
    </physiologicalReaction>
</comment>
<reference evidence="13 14" key="1">
    <citation type="submission" date="2019-09" db="EMBL/GenBank/DDBJ databases">
        <title>Nitrincola iocasae sp. nov., a bacterium isolated from the sediment collected at a cold seep field in South China Sea.</title>
        <authorList>
            <person name="Zhang H."/>
            <person name="Wang H."/>
            <person name="Li C."/>
        </authorList>
    </citation>
    <scope>NUCLEOTIDE SEQUENCE [LARGE SCALE GENOMIC DNA]</scope>
    <source>
        <strain evidence="13 14">KXZD1103</strain>
    </source>
</reference>
<evidence type="ECO:0000256" key="7">
    <source>
        <dbReference type="ARBA" id="ARBA00023065"/>
    </source>
</evidence>
<feature type="transmembrane region" description="Helical" evidence="12">
    <location>
        <begin position="32"/>
        <end position="54"/>
    </location>
</feature>
<evidence type="ECO:0000256" key="9">
    <source>
        <dbReference type="ARBA" id="ARBA00023303"/>
    </source>
</evidence>